<dbReference type="Pfam" id="PF13076">
    <property type="entry name" value="Fur_reg_FbpA"/>
    <property type="match status" value="1"/>
</dbReference>
<dbReference type="Proteomes" id="UP001223586">
    <property type="component" value="Unassembled WGS sequence"/>
</dbReference>
<organism evidence="1 2">
    <name type="scientific">Bacillus chungangensis</name>
    <dbReference type="NCBI Taxonomy" id="587633"/>
    <lineage>
        <taxon>Bacteria</taxon>
        <taxon>Bacillati</taxon>
        <taxon>Bacillota</taxon>
        <taxon>Bacilli</taxon>
        <taxon>Bacillales</taxon>
        <taxon>Bacillaceae</taxon>
        <taxon>Bacillus</taxon>
    </lineage>
</organism>
<comment type="caution">
    <text evidence="1">The sequence shown here is derived from an EMBL/GenBank/DDBJ whole genome shotgun (WGS) entry which is preliminary data.</text>
</comment>
<dbReference type="EMBL" id="JAUSTT010000009">
    <property type="protein sequence ID" value="MDQ0176022.1"/>
    <property type="molecule type" value="Genomic_DNA"/>
</dbReference>
<reference evidence="1 2" key="1">
    <citation type="submission" date="2023-07" db="EMBL/GenBank/DDBJ databases">
        <title>Genomic Encyclopedia of Type Strains, Phase IV (KMG-IV): sequencing the most valuable type-strain genomes for metagenomic binning, comparative biology and taxonomic classification.</title>
        <authorList>
            <person name="Goeker M."/>
        </authorList>
    </citation>
    <scope>NUCLEOTIDE SEQUENCE [LARGE SCALE GENOMIC DNA]</scope>
    <source>
        <strain evidence="1 2">DSM 23837</strain>
    </source>
</reference>
<evidence type="ECO:0008006" key="3">
    <source>
        <dbReference type="Google" id="ProtNLM"/>
    </source>
</evidence>
<gene>
    <name evidence="1" type="ORF">J2S08_001858</name>
</gene>
<sequence>MALLRGYVELSQESKKQVLLQELEMKGVYEARDGRHLDDLSYYELRNELVMREVIEQG</sequence>
<dbReference type="InterPro" id="IPR025072">
    <property type="entry name" value="Fur_reg_FbpA"/>
</dbReference>
<name>A0ABT9WS24_9BACI</name>
<protein>
    <recommendedName>
        <fullName evidence="3">Fur-regulated basic protein FbpA</fullName>
    </recommendedName>
</protein>
<evidence type="ECO:0000313" key="2">
    <source>
        <dbReference type="Proteomes" id="UP001223586"/>
    </source>
</evidence>
<accession>A0ABT9WS24</accession>
<proteinExistence type="predicted"/>
<dbReference type="RefSeq" id="WP_307228836.1">
    <property type="nucleotide sequence ID" value="NZ_JAUSTT010000009.1"/>
</dbReference>
<evidence type="ECO:0000313" key="1">
    <source>
        <dbReference type="EMBL" id="MDQ0176022.1"/>
    </source>
</evidence>
<keyword evidence="2" id="KW-1185">Reference proteome</keyword>